<keyword evidence="2" id="KW-1185">Reference proteome</keyword>
<name>A0A4Q1UWR2_9BRAD</name>
<dbReference type="EMBL" id="MZXW01000031">
    <property type="protein sequence ID" value="RXT42993.1"/>
    <property type="molecule type" value="Genomic_DNA"/>
</dbReference>
<organism evidence="1 2">
    <name type="scientific">Bradyrhizobium betae</name>
    <dbReference type="NCBI Taxonomy" id="244734"/>
    <lineage>
        <taxon>Bacteria</taxon>
        <taxon>Pseudomonadati</taxon>
        <taxon>Pseudomonadota</taxon>
        <taxon>Alphaproteobacteria</taxon>
        <taxon>Hyphomicrobiales</taxon>
        <taxon>Nitrobacteraceae</taxon>
        <taxon>Bradyrhizobium</taxon>
    </lineage>
</organism>
<dbReference type="Proteomes" id="UP000290819">
    <property type="component" value="Unassembled WGS sequence"/>
</dbReference>
<evidence type="ECO:0008006" key="3">
    <source>
        <dbReference type="Google" id="ProtNLM"/>
    </source>
</evidence>
<comment type="caution">
    <text evidence="1">The sequence shown here is derived from an EMBL/GenBank/DDBJ whole genome shotgun (WGS) entry which is preliminary data.</text>
</comment>
<accession>A0A4Q1UWR2</accession>
<evidence type="ECO:0000313" key="1">
    <source>
        <dbReference type="EMBL" id="RXT42993.1"/>
    </source>
</evidence>
<dbReference type="InterPro" id="IPR021327">
    <property type="entry name" value="DUF2934"/>
</dbReference>
<evidence type="ECO:0000313" key="2">
    <source>
        <dbReference type="Proteomes" id="UP000290819"/>
    </source>
</evidence>
<dbReference type="OrthoDB" id="9811127at2"/>
<dbReference type="Pfam" id="PF11154">
    <property type="entry name" value="DUF2934"/>
    <property type="match status" value="1"/>
</dbReference>
<reference evidence="1 2" key="1">
    <citation type="submission" date="2017-03" db="EMBL/GenBank/DDBJ databases">
        <authorList>
            <person name="Safronova V.I."/>
            <person name="Sazanova A.L."/>
            <person name="Chirak E.R."/>
        </authorList>
    </citation>
    <scope>NUCLEOTIDE SEQUENCE [LARGE SCALE GENOMIC DNA]</scope>
    <source>
        <strain evidence="1 2">Opo-243</strain>
    </source>
</reference>
<protein>
    <recommendedName>
        <fullName evidence="3">DUF2934 domain-containing protein</fullName>
    </recommendedName>
</protein>
<proteinExistence type="predicted"/>
<dbReference type="AlphaFoldDB" id="A0A4Q1UWR2"/>
<sequence>MPDSNTHYDQERRIRERAYQLWALEGRQEGRAEEYWHRAIEQLDADTHAAYPPVASRGHRI</sequence>
<gene>
    <name evidence="1" type="ORF">B5V03_23915</name>
</gene>
<dbReference type="RefSeq" id="WP_129272873.1">
    <property type="nucleotide sequence ID" value="NZ_MZXW01000031.1"/>
</dbReference>